<dbReference type="RefSeq" id="WP_165599998.1">
    <property type="nucleotide sequence ID" value="NZ_SORZ01000001.1"/>
</dbReference>
<keyword evidence="3 4" id="KW-0560">Oxidoreductase</keyword>
<dbReference type="GO" id="GO:0034599">
    <property type="term" value="P:cellular response to oxidative stress"/>
    <property type="evidence" value="ECO:0007669"/>
    <property type="project" value="TreeGrafter"/>
</dbReference>
<dbReference type="AlphaFoldDB" id="A0A506UQ10"/>
<evidence type="ECO:0000313" key="7">
    <source>
        <dbReference type="Proteomes" id="UP000315037"/>
    </source>
</evidence>
<evidence type="ECO:0000313" key="6">
    <source>
        <dbReference type="EMBL" id="TPW35481.1"/>
    </source>
</evidence>
<dbReference type="PROSITE" id="PS00460">
    <property type="entry name" value="GLUTATHIONE_PEROXID_1"/>
    <property type="match status" value="1"/>
</dbReference>
<dbReference type="PANTHER" id="PTHR11592">
    <property type="entry name" value="GLUTATHIONE PEROXIDASE"/>
    <property type="match status" value="1"/>
</dbReference>
<evidence type="ECO:0000256" key="3">
    <source>
        <dbReference type="ARBA" id="ARBA00023002"/>
    </source>
</evidence>
<feature type="domain" description="Thioredoxin" evidence="5">
    <location>
        <begin position="9"/>
        <end position="184"/>
    </location>
</feature>
<evidence type="ECO:0000256" key="1">
    <source>
        <dbReference type="ARBA" id="ARBA00006926"/>
    </source>
</evidence>
<dbReference type="PRINTS" id="PR01011">
    <property type="entry name" value="GLUTPROXDASE"/>
</dbReference>
<reference evidence="6 7" key="1">
    <citation type="submission" date="2019-03" db="EMBL/GenBank/DDBJ databases">
        <title>The complete genome sequence of Neokomagataea sp. Jb2 NBRC113641.</title>
        <authorList>
            <person name="Chua K.-O."/>
            <person name="Chan K.-G."/>
            <person name="See-Too W.-S."/>
        </authorList>
    </citation>
    <scope>NUCLEOTIDE SEQUENCE [LARGE SCALE GENOMIC DNA]</scope>
    <source>
        <strain evidence="6 7">Jb2</strain>
    </source>
</reference>
<dbReference type="InterPro" id="IPR013766">
    <property type="entry name" value="Thioredoxin_domain"/>
</dbReference>
<dbReference type="Gene3D" id="3.40.30.10">
    <property type="entry name" value="Glutaredoxin"/>
    <property type="match status" value="1"/>
</dbReference>
<dbReference type="PROSITE" id="PS51355">
    <property type="entry name" value="GLUTATHIONE_PEROXID_3"/>
    <property type="match status" value="1"/>
</dbReference>
<dbReference type="PANTHER" id="PTHR11592:SF78">
    <property type="entry name" value="GLUTATHIONE PEROXIDASE"/>
    <property type="match status" value="1"/>
</dbReference>
<dbReference type="InterPro" id="IPR000889">
    <property type="entry name" value="Glutathione_peroxidase"/>
</dbReference>
<dbReference type="InterPro" id="IPR036249">
    <property type="entry name" value="Thioredoxin-like_sf"/>
</dbReference>
<gene>
    <name evidence="6" type="ORF">E3202_00360</name>
</gene>
<accession>A0A506UQ10</accession>
<dbReference type="CDD" id="cd00340">
    <property type="entry name" value="GSH_Peroxidase"/>
    <property type="match status" value="1"/>
</dbReference>
<dbReference type="Proteomes" id="UP000315037">
    <property type="component" value="Unassembled WGS sequence"/>
</dbReference>
<keyword evidence="7" id="KW-1185">Reference proteome</keyword>
<comment type="similarity">
    <text evidence="1 4">Belongs to the glutathione peroxidase family.</text>
</comment>
<dbReference type="Pfam" id="PF00255">
    <property type="entry name" value="GSHPx"/>
    <property type="match status" value="1"/>
</dbReference>
<sequence length="192" mass="20991">MASSSAPSSAQKPTAYDFTLPALSGSSAAGPSGTRQEEKIDLSRWRGRPLLIVNTASRCGFTPQYEALEALWQSQAKDSDGLVVIGVPSNDFGAQELDTPGEIASFCQARYSVTFPLAARSHVRGPQAVPLYRWLAGQAGFLGRPRWNFHKYLIGRDGRLQDWFLPSTTPSAPRLQRAIRRALQPPPPARAR</sequence>
<dbReference type="GO" id="GO:0004601">
    <property type="term" value="F:peroxidase activity"/>
    <property type="evidence" value="ECO:0007669"/>
    <property type="project" value="UniProtKB-KW"/>
</dbReference>
<evidence type="ECO:0000256" key="4">
    <source>
        <dbReference type="RuleBase" id="RU000499"/>
    </source>
</evidence>
<keyword evidence="2 4" id="KW-0575">Peroxidase</keyword>
<evidence type="ECO:0000256" key="2">
    <source>
        <dbReference type="ARBA" id="ARBA00022559"/>
    </source>
</evidence>
<evidence type="ECO:0000259" key="5">
    <source>
        <dbReference type="PROSITE" id="PS51352"/>
    </source>
</evidence>
<dbReference type="EMBL" id="SORZ01000001">
    <property type="protein sequence ID" value="TPW35481.1"/>
    <property type="molecule type" value="Genomic_DNA"/>
</dbReference>
<dbReference type="PROSITE" id="PS51352">
    <property type="entry name" value="THIOREDOXIN_2"/>
    <property type="match status" value="1"/>
</dbReference>
<protein>
    <recommendedName>
        <fullName evidence="4">Glutathione peroxidase</fullName>
    </recommendedName>
</protein>
<comment type="caution">
    <text evidence="6">The sequence shown here is derived from an EMBL/GenBank/DDBJ whole genome shotgun (WGS) entry which is preliminary data.</text>
</comment>
<organism evidence="6 7">
    <name type="scientific">Oecophyllibacter saccharovorans</name>
    <dbReference type="NCBI Taxonomy" id="2558360"/>
    <lineage>
        <taxon>Bacteria</taxon>
        <taxon>Pseudomonadati</taxon>
        <taxon>Pseudomonadota</taxon>
        <taxon>Alphaproteobacteria</taxon>
        <taxon>Acetobacterales</taxon>
        <taxon>Acetobacteraceae</taxon>
        <taxon>Oecophyllibacter</taxon>
    </lineage>
</organism>
<name>A0A506UQ10_9PROT</name>
<dbReference type="SUPFAM" id="SSF52833">
    <property type="entry name" value="Thioredoxin-like"/>
    <property type="match status" value="1"/>
</dbReference>
<proteinExistence type="inferred from homology"/>
<dbReference type="InterPro" id="IPR029759">
    <property type="entry name" value="GPX_AS"/>
</dbReference>